<dbReference type="InterPro" id="IPR014038">
    <property type="entry name" value="EF1B_bsu/dsu_GNE"/>
</dbReference>
<dbReference type="InterPro" id="IPR014717">
    <property type="entry name" value="Transl_elong_EF1B/ribsomal_bS6"/>
</dbReference>
<dbReference type="SUPFAM" id="SSF54984">
    <property type="entry name" value="eEF-1beta-like"/>
    <property type="match status" value="1"/>
</dbReference>
<dbReference type="InterPro" id="IPR036219">
    <property type="entry name" value="eEF-1beta-like_sf"/>
</dbReference>
<keyword evidence="10" id="KW-1185">Reference proteome</keyword>
<protein>
    <recommendedName>
        <fullName evidence="3 7">Elongation factor 1-beta</fullName>
        <shortName evidence="7">EF-1-beta</shortName>
    </recommendedName>
    <alternativeName>
        <fullName evidence="6 7">aEF-1beta</fullName>
    </alternativeName>
</protein>
<dbReference type="PIRSF" id="PIRSF006521">
    <property type="entry name" value="Transl_elong_EF1B_B_arc"/>
    <property type="match status" value="1"/>
</dbReference>
<accession>D1YUZ6</accession>
<organism evidence="9 10">
    <name type="scientific">Methanocella paludicola (strain DSM 17711 / JCM 13418 / NBRC 101707 / SANAE)</name>
    <dbReference type="NCBI Taxonomy" id="304371"/>
    <lineage>
        <taxon>Archaea</taxon>
        <taxon>Methanobacteriati</taxon>
        <taxon>Methanobacteriota</taxon>
        <taxon>Stenosarchaea group</taxon>
        <taxon>Methanomicrobia</taxon>
        <taxon>Methanocellales</taxon>
        <taxon>Methanocellaceae</taxon>
        <taxon>Methanocella</taxon>
    </lineage>
</organism>
<evidence type="ECO:0000259" key="8">
    <source>
        <dbReference type="SMART" id="SM00888"/>
    </source>
</evidence>
<evidence type="ECO:0000313" key="10">
    <source>
        <dbReference type="Proteomes" id="UP000001882"/>
    </source>
</evidence>
<dbReference type="PANTHER" id="PTHR39647">
    <property type="entry name" value="ELONGATION FACTOR 1-BETA"/>
    <property type="match status" value="1"/>
</dbReference>
<dbReference type="STRING" id="304371.MCP_0196"/>
<dbReference type="PANTHER" id="PTHR39647:SF1">
    <property type="entry name" value="ELONGATION FACTOR 1-BETA"/>
    <property type="match status" value="1"/>
</dbReference>
<feature type="domain" description="Translation elongation factor EF1B beta/delta subunit guanine nucleotide exchange" evidence="8">
    <location>
        <begin position="3"/>
        <end position="88"/>
    </location>
</feature>
<dbReference type="Gene3D" id="3.30.70.60">
    <property type="match status" value="1"/>
</dbReference>
<evidence type="ECO:0000256" key="5">
    <source>
        <dbReference type="ARBA" id="ARBA00022917"/>
    </source>
</evidence>
<dbReference type="KEGG" id="mpd:MCP_0196"/>
<dbReference type="GeneID" id="8682654"/>
<dbReference type="NCBIfam" id="NF001670">
    <property type="entry name" value="PRK00435.1"/>
    <property type="match status" value="1"/>
</dbReference>
<keyword evidence="5 7" id="KW-0648">Protein biosynthesis</keyword>
<dbReference type="InterPro" id="IPR004542">
    <property type="entry name" value="Transl_elong_EF1B_B_arc"/>
</dbReference>
<sequence>MGKVMAVIKVMPDSADRDVNKLMDELKNALPKSAEFKGMQVKPIAFGLKAILVAFVVSDSEGGTEPVEAAFAKVPGVESVTVENVDLV</sequence>
<gene>
    <name evidence="7 9" type="primary">ef1b</name>
    <name evidence="9" type="ordered locus">MCP_0196</name>
</gene>
<evidence type="ECO:0000256" key="6">
    <source>
        <dbReference type="ARBA" id="ARBA00032274"/>
    </source>
</evidence>
<dbReference type="Proteomes" id="UP000001882">
    <property type="component" value="Chromosome"/>
</dbReference>
<dbReference type="FunCoup" id="D1YUZ6">
    <property type="interactions" value="7"/>
</dbReference>
<dbReference type="AlphaFoldDB" id="D1YUZ6"/>
<evidence type="ECO:0000256" key="1">
    <source>
        <dbReference type="ARBA" id="ARBA00003815"/>
    </source>
</evidence>
<name>D1YUZ6_METPS</name>
<dbReference type="NCBIfam" id="TIGR00489">
    <property type="entry name" value="aEF-1_beta"/>
    <property type="match status" value="1"/>
</dbReference>
<evidence type="ECO:0000313" key="9">
    <source>
        <dbReference type="EMBL" id="BAI60268.1"/>
    </source>
</evidence>
<dbReference type="Pfam" id="PF00736">
    <property type="entry name" value="EF1_GNE"/>
    <property type="match status" value="1"/>
</dbReference>
<dbReference type="EMBL" id="AP011532">
    <property type="protein sequence ID" value="BAI60268.1"/>
    <property type="molecule type" value="Genomic_DNA"/>
</dbReference>
<dbReference type="HAMAP" id="MF_00043">
    <property type="entry name" value="EF1_beta"/>
    <property type="match status" value="1"/>
</dbReference>
<evidence type="ECO:0000256" key="3">
    <source>
        <dbReference type="ARBA" id="ARBA00017600"/>
    </source>
</evidence>
<reference evidence="10" key="3">
    <citation type="journal article" date="2011" name="PLoS ONE">
        <title>Genome sequence of a mesophilic hydrogenotrophic methanogen Methanocella paludicola, the first cultivated representative of the order Methanocellales.</title>
        <authorList>
            <person name="Sakai S."/>
            <person name="Takaki Y."/>
            <person name="Shimamura S."/>
            <person name="Sekine M."/>
            <person name="Tajima T."/>
            <person name="Kosugi H."/>
            <person name="Ichikawa N."/>
            <person name="Tasumi E."/>
            <person name="Hiraki A.T."/>
            <person name="Shimizu A."/>
            <person name="Kato Y."/>
            <person name="Nishiko R."/>
            <person name="Mori K."/>
            <person name="Fujita N."/>
            <person name="Imachi H."/>
            <person name="Takai K."/>
        </authorList>
    </citation>
    <scope>NUCLEOTIDE SEQUENCE [LARGE SCALE GENOMIC DNA]</scope>
    <source>
        <strain evidence="10">DSM 17711 / JCM 13418 / NBRC 101707 / SANAE</strain>
    </source>
</reference>
<proteinExistence type="inferred from homology"/>
<dbReference type="eggNOG" id="arCOG01988">
    <property type="taxonomic scope" value="Archaea"/>
</dbReference>
<dbReference type="SMART" id="SM00888">
    <property type="entry name" value="EF1_GNE"/>
    <property type="match status" value="1"/>
</dbReference>
<dbReference type="OrthoDB" id="84643at2157"/>
<dbReference type="GO" id="GO:0003746">
    <property type="term" value="F:translation elongation factor activity"/>
    <property type="evidence" value="ECO:0007669"/>
    <property type="project" value="UniProtKB-UniRule"/>
</dbReference>
<comment type="function">
    <text evidence="1 7">Promotes the exchange of GDP for GTP in EF-1-alpha/GDP, thus allowing the regeneration of EF-1-alpha/GTP that could then be used to form the ternary complex EF-1-alpha/GTP/AAtRNA.</text>
</comment>
<reference evidence="9 10" key="2">
    <citation type="journal article" date="2008" name="Int. J. Syst. Evol. Microbiol.">
        <title>Methanocella paludicola gen. nov., sp. nov., a methane-producing archaeon, the first isolate of the lineage 'Rice Cluster I', and proposal of the new archaeal order Methanocellales ord. nov.</title>
        <authorList>
            <person name="Sakai S."/>
            <person name="Imachi H."/>
            <person name="Hanada S."/>
            <person name="Ohashi A."/>
            <person name="Harada H."/>
            <person name="Kamagata Y."/>
        </authorList>
    </citation>
    <scope>NUCLEOTIDE SEQUENCE [LARGE SCALE GENOMIC DNA]</scope>
    <source>
        <strain evidence="10">DSM 17711 / JCM 13418 / NBRC 101707 / SANAE</strain>
    </source>
</reference>
<reference evidence="9 10" key="1">
    <citation type="journal article" date="2007" name="Appl. Environ. Microbiol.">
        <title>Isolation of key methanogens for global methane emission from rice paddy fields: a novel isolate affiliated with the clone cluster rice cluster I.</title>
        <authorList>
            <person name="Sakai S."/>
            <person name="Imachi H."/>
            <person name="Sekiguchi Y."/>
            <person name="Ohashi A."/>
            <person name="Harada H."/>
            <person name="Kamagata Y."/>
        </authorList>
    </citation>
    <scope>NUCLEOTIDE SEQUENCE [LARGE SCALE GENOMIC DNA]</scope>
    <source>
        <strain evidence="10">DSM 17711 / JCM 13418 / NBRC 101707 / SANAE</strain>
    </source>
</reference>
<evidence type="ECO:0000256" key="4">
    <source>
        <dbReference type="ARBA" id="ARBA00022768"/>
    </source>
</evidence>
<dbReference type="CDD" id="cd00292">
    <property type="entry name" value="EF1B"/>
    <property type="match status" value="1"/>
</dbReference>
<evidence type="ECO:0000256" key="2">
    <source>
        <dbReference type="ARBA" id="ARBA00007411"/>
    </source>
</evidence>
<evidence type="ECO:0000256" key="7">
    <source>
        <dbReference type="HAMAP-Rule" id="MF_00043"/>
    </source>
</evidence>
<dbReference type="InParanoid" id="D1YUZ6"/>
<keyword evidence="4 7" id="KW-0251">Elongation factor</keyword>
<comment type="similarity">
    <text evidence="2 7">Belongs to the EF-1-beta/EF-1-delta family.</text>
</comment>
<dbReference type="RefSeq" id="WP_012898948.1">
    <property type="nucleotide sequence ID" value="NC_013665.1"/>
</dbReference>